<evidence type="ECO:0000256" key="5">
    <source>
        <dbReference type="RuleBase" id="RU362116"/>
    </source>
</evidence>
<evidence type="ECO:0000259" key="10">
    <source>
        <dbReference type="Pfam" id="PF22692"/>
    </source>
</evidence>
<comment type="similarity">
    <text evidence="2 5">Belongs to the flagella basal body rod proteins family.</text>
</comment>
<feature type="domain" description="Flagellar hook protein FlgE/F/G-like D1" evidence="10">
    <location>
        <begin position="86"/>
        <end position="138"/>
    </location>
</feature>
<comment type="caution">
    <text evidence="11">The sequence shown here is derived from an EMBL/GenBank/DDBJ whole genome shotgun (WGS) entry which is preliminary data.</text>
</comment>
<keyword evidence="11" id="KW-0282">Flagellum</keyword>
<keyword evidence="11" id="KW-0966">Cell projection</keyword>
<dbReference type="OrthoDB" id="8372879at2"/>
<reference evidence="11 12" key="1">
    <citation type="submission" date="2016-09" db="EMBL/GenBank/DDBJ databases">
        <title>Metabolic pathway, cell adaptation mechanisms and a novel monoxygenase revealed through proteogenomic-transcription analysis of a Sphingomonas haloaromaticamans strain degrading the fungicide ortho-phenylphenol.</title>
        <authorList>
            <person name="Perruchon C."/>
            <person name="Papadopoulou E.S."/>
            <person name="Rousidou C."/>
            <person name="Vasileiadis S."/>
            <person name="Tanou G."/>
            <person name="Amoutzias G."/>
            <person name="Molassiotis A."/>
            <person name="Karpouzas D.G."/>
        </authorList>
    </citation>
    <scope>NUCLEOTIDE SEQUENCE [LARGE SCALE GENOMIC DNA]</scope>
    <source>
        <strain evidence="11 12">P3</strain>
    </source>
</reference>
<dbReference type="Gene3D" id="2.60.98.20">
    <property type="entry name" value="Flagellar hook protein FlgE"/>
    <property type="match status" value="1"/>
</dbReference>
<dbReference type="GO" id="GO:0005829">
    <property type="term" value="C:cytosol"/>
    <property type="evidence" value="ECO:0007669"/>
    <property type="project" value="TreeGrafter"/>
</dbReference>
<evidence type="ECO:0000256" key="6">
    <source>
        <dbReference type="SAM" id="SignalP"/>
    </source>
</evidence>
<dbReference type="InterPro" id="IPR020013">
    <property type="entry name" value="Flagellar_FlgE/F/G"/>
</dbReference>
<dbReference type="NCBIfam" id="NF004242">
    <property type="entry name" value="PRK05682.2-1"/>
    <property type="match status" value="1"/>
</dbReference>
<dbReference type="InterPro" id="IPR037058">
    <property type="entry name" value="Falgellar_hook_FlgE_sf"/>
</dbReference>
<evidence type="ECO:0000259" key="8">
    <source>
        <dbReference type="Pfam" id="PF06429"/>
    </source>
</evidence>
<dbReference type="InterPro" id="IPR011491">
    <property type="entry name" value="FlgE_D2"/>
</dbReference>
<keyword evidence="4 5" id="KW-0975">Bacterial flagellum</keyword>
<feature type="domain" description="Flagellar basal body rod protein N-terminal" evidence="7">
    <location>
        <begin position="7"/>
        <end position="37"/>
    </location>
</feature>
<proteinExistence type="inferred from homology"/>
<dbReference type="PANTHER" id="PTHR30435:SF1">
    <property type="entry name" value="FLAGELLAR HOOK PROTEIN FLGE"/>
    <property type="match status" value="1"/>
</dbReference>
<name>A0A1S1HLU2_9SPHN</name>
<dbReference type="Pfam" id="PF07559">
    <property type="entry name" value="FlgE_D2"/>
    <property type="match status" value="1"/>
</dbReference>
<dbReference type="GO" id="GO:0009424">
    <property type="term" value="C:bacterial-type flagellum hook"/>
    <property type="evidence" value="ECO:0007669"/>
    <property type="project" value="TreeGrafter"/>
</dbReference>
<dbReference type="RefSeq" id="WP_015458091.1">
    <property type="nucleotide sequence ID" value="NZ_MIPT01000001.1"/>
</dbReference>
<dbReference type="SUPFAM" id="SSF117143">
    <property type="entry name" value="Flagellar hook protein flgE"/>
    <property type="match status" value="1"/>
</dbReference>
<dbReference type="Pfam" id="PF22692">
    <property type="entry name" value="LlgE_F_G_D1"/>
    <property type="match status" value="1"/>
</dbReference>
<dbReference type="Proteomes" id="UP000179467">
    <property type="component" value="Unassembled WGS sequence"/>
</dbReference>
<sequence>MSLYSALYAGVSGLGAQSTAMATVADNITNVNTVGYKGTTAQFSTLVTNSGTKNSYSAGGVSAAPQAMISAQGLLQSSGSLTDLGIDGAGFFVVRSSADPNAPIAFTRAGSFVPDKNGQLYNTAGYYLQGWPLDENGNFVNNGNMNALRPVDINELSGAAQATTKIALRANLQSTATPPTTPPYAAAGDMMNGTVEPQFERSVDVYDAQGNAHTVSFAFVKTATNEWAVEIHSEGNLLRSGSLAFNGDGSLDVAGSTAGLFDDLAVNWGNGADASPISLSLGSQGGLDGITQFSSDSSLLSSSVNGGILGAVASVNISDSGVVSAVFEDGSTRPIYQLPLATFQNPNGLTAVSGNAYITSLDSGTPSVNPAGSLGSGKIAAGKLEASTVDLAGEFTNMIRFQRAYSASSKIITTVDEMLQELGNMKR</sequence>
<keyword evidence="6" id="KW-0732">Signal</keyword>
<dbReference type="GO" id="GO:0071978">
    <property type="term" value="P:bacterial-type flagellum-dependent swarming motility"/>
    <property type="evidence" value="ECO:0007669"/>
    <property type="project" value="TreeGrafter"/>
</dbReference>
<dbReference type="Pfam" id="PF00460">
    <property type="entry name" value="Flg_bb_rod"/>
    <property type="match status" value="1"/>
</dbReference>
<dbReference type="GO" id="GO:0009425">
    <property type="term" value="C:bacterial-type flagellum basal body"/>
    <property type="evidence" value="ECO:0007669"/>
    <property type="project" value="UniProtKB-SubCell"/>
</dbReference>
<dbReference type="InterPro" id="IPR010930">
    <property type="entry name" value="Flg_bb/hook_C_dom"/>
</dbReference>
<dbReference type="InterPro" id="IPR001444">
    <property type="entry name" value="Flag_bb_rod_N"/>
</dbReference>
<feature type="domain" description="Flagellar basal-body/hook protein C-terminal" evidence="8">
    <location>
        <begin position="381"/>
        <end position="423"/>
    </location>
</feature>
<dbReference type="EMBL" id="MIPT01000001">
    <property type="protein sequence ID" value="OHT21500.1"/>
    <property type="molecule type" value="Genomic_DNA"/>
</dbReference>
<feature type="signal peptide" evidence="6">
    <location>
        <begin position="1"/>
        <end position="22"/>
    </location>
</feature>
<dbReference type="NCBIfam" id="TIGR03506">
    <property type="entry name" value="FlgEFG_subfam"/>
    <property type="match status" value="1"/>
</dbReference>
<evidence type="ECO:0000259" key="7">
    <source>
        <dbReference type="Pfam" id="PF00460"/>
    </source>
</evidence>
<evidence type="ECO:0000256" key="4">
    <source>
        <dbReference type="ARBA" id="ARBA00023143"/>
    </source>
</evidence>
<organism evidence="11 12">
    <name type="scientific">Edaphosphingomonas haloaromaticamans</name>
    <dbReference type="NCBI Taxonomy" id="653954"/>
    <lineage>
        <taxon>Bacteria</taxon>
        <taxon>Pseudomonadati</taxon>
        <taxon>Pseudomonadota</taxon>
        <taxon>Alphaproteobacteria</taxon>
        <taxon>Sphingomonadales</taxon>
        <taxon>Rhizorhabdaceae</taxon>
        <taxon>Edaphosphingomonas</taxon>
    </lineage>
</organism>
<dbReference type="AlphaFoldDB" id="A0A1S1HLU2"/>
<keyword evidence="12" id="KW-1185">Reference proteome</keyword>
<evidence type="ECO:0000256" key="2">
    <source>
        <dbReference type="ARBA" id="ARBA00009677"/>
    </source>
</evidence>
<gene>
    <name evidence="11" type="primary">flgE_2</name>
    <name evidence="11" type="ORF">BHE75_03508</name>
</gene>
<evidence type="ECO:0000259" key="9">
    <source>
        <dbReference type="Pfam" id="PF07559"/>
    </source>
</evidence>
<evidence type="ECO:0000313" key="12">
    <source>
        <dbReference type="Proteomes" id="UP000179467"/>
    </source>
</evidence>
<feature type="domain" description="Flagellar hook protein FlgE D2" evidence="9">
    <location>
        <begin position="197"/>
        <end position="306"/>
    </location>
</feature>
<dbReference type="PANTHER" id="PTHR30435">
    <property type="entry name" value="FLAGELLAR PROTEIN"/>
    <property type="match status" value="1"/>
</dbReference>
<evidence type="ECO:0000313" key="11">
    <source>
        <dbReference type="EMBL" id="OHT21500.1"/>
    </source>
</evidence>
<accession>A0A1S1HLU2</accession>
<keyword evidence="11" id="KW-0969">Cilium</keyword>
<protein>
    <recommendedName>
        <fullName evidence="3 5">Flagellar hook protein FlgE</fullName>
    </recommendedName>
</protein>
<dbReference type="InterPro" id="IPR037925">
    <property type="entry name" value="FlgE/F/G-like"/>
</dbReference>
<dbReference type="InterPro" id="IPR053967">
    <property type="entry name" value="LlgE_F_G-like_D1"/>
</dbReference>
<dbReference type="Pfam" id="PF06429">
    <property type="entry name" value="Flg_bbr_C"/>
    <property type="match status" value="1"/>
</dbReference>
<evidence type="ECO:0000256" key="1">
    <source>
        <dbReference type="ARBA" id="ARBA00004117"/>
    </source>
</evidence>
<comment type="subcellular location">
    <subcellularLocation>
        <location evidence="1 5">Bacterial flagellum basal body</location>
    </subcellularLocation>
</comment>
<evidence type="ECO:0000256" key="3">
    <source>
        <dbReference type="ARBA" id="ARBA00019015"/>
    </source>
</evidence>
<feature type="chain" id="PRO_5010170972" description="Flagellar hook protein FlgE" evidence="6">
    <location>
        <begin position="23"/>
        <end position="427"/>
    </location>
</feature>
<comment type="function">
    <text evidence="5">A flexible structure which links the flagellar filament to the drive apparatus in the basal body.</text>
</comment>